<evidence type="ECO:0000256" key="2">
    <source>
        <dbReference type="ARBA" id="ARBA00023136"/>
    </source>
</evidence>
<proteinExistence type="predicted"/>
<dbReference type="PANTHER" id="PTHR37042:SF4">
    <property type="entry name" value="OUTER MEMBRANE PROTEIN RV1973"/>
    <property type="match status" value="1"/>
</dbReference>
<keyword evidence="2 4" id="KW-0472">Membrane</keyword>
<keyword evidence="6" id="KW-1185">Reference proteome</keyword>
<dbReference type="EMBL" id="JAUSRB010000001">
    <property type="protein sequence ID" value="MDP9861994.1"/>
    <property type="molecule type" value="Genomic_DNA"/>
</dbReference>
<evidence type="ECO:0000256" key="4">
    <source>
        <dbReference type="SAM" id="Phobius"/>
    </source>
</evidence>
<evidence type="ECO:0000256" key="1">
    <source>
        <dbReference type="ARBA" id="ARBA00004370"/>
    </source>
</evidence>
<evidence type="ECO:0000256" key="3">
    <source>
        <dbReference type="SAM" id="MobiDB-lite"/>
    </source>
</evidence>
<feature type="region of interest" description="Disordered" evidence="3">
    <location>
        <begin position="1"/>
        <end position="111"/>
    </location>
</feature>
<dbReference type="PANTHER" id="PTHR37042">
    <property type="entry name" value="OUTER MEMBRANE PROTEIN RV1973"/>
    <property type="match status" value="1"/>
</dbReference>
<protein>
    <submittedName>
        <fullName evidence="5">Mce-associated membrane protein</fullName>
    </submittedName>
</protein>
<evidence type="ECO:0000313" key="5">
    <source>
        <dbReference type="EMBL" id="MDP9861994.1"/>
    </source>
</evidence>
<gene>
    <name evidence="5" type="ORF">J2S55_001253</name>
</gene>
<accession>A0ABT9QZM6</accession>
<feature type="compositionally biased region" description="Low complexity" evidence="3">
    <location>
        <begin position="69"/>
        <end position="111"/>
    </location>
</feature>
<keyword evidence="4" id="KW-0812">Transmembrane</keyword>
<dbReference type="RefSeq" id="WP_306857965.1">
    <property type="nucleotide sequence ID" value="NZ_JAUSRB010000001.1"/>
</dbReference>
<comment type="subcellular location">
    <subcellularLocation>
        <location evidence="1">Membrane</location>
    </subcellularLocation>
</comment>
<dbReference type="Proteomes" id="UP001230426">
    <property type="component" value="Unassembled WGS sequence"/>
</dbReference>
<comment type="caution">
    <text evidence="5">The sequence shown here is derived from an EMBL/GenBank/DDBJ whole genome shotgun (WGS) entry which is preliminary data.</text>
</comment>
<feature type="transmembrane region" description="Helical" evidence="4">
    <location>
        <begin position="121"/>
        <end position="143"/>
    </location>
</feature>
<feature type="region of interest" description="Disordered" evidence="3">
    <location>
        <begin position="282"/>
        <end position="305"/>
    </location>
</feature>
<keyword evidence="4" id="KW-1133">Transmembrane helix</keyword>
<evidence type="ECO:0000313" key="6">
    <source>
        <dbReference type="Proteomes" id="UP001230426"/>
    </source>
</evidence>
<sequence>MSPVPQQPEELPQETGSGRGEVPEDGGEPTQPDPAAVPATGAAPDRATPDKAVPDNAAPDKAAPDKAAPDGAAPDRAAPDQAASDKAAPDQVTPEGAAPEEAAGNGERGRLAGAGRWRGRLVGAVAAMAFAATAATAVLQWMAADRLAEEKADRSAVSARAGEFAVALQTYDYSDLQSYRDQVFAISGEDFEKTYDEAFSPLEGVITSMKANSSASVRGVYVAEVAEGRAKAITVVDSQVTSTAGTRRMLGTYMELGLIKTGGEWKVNDATVMGAADELVTDPNGKAVDAAPTPAPSPSTGKKDG</sequence>
<organism evidence="5 6">
    <name type="scientific">Streptosporangium brasiliense</name>
    <dbReference type="NCBI Taxonomy" id="47480"/>
    <lineage>
        <taxon>Bacteria</taxon>
        <taxon>Bacillati</taxon>
        <taxon>Actinomycetota</taxon>
        <taxon>Actinomycetes</taxon>
        <taxon>Streptosporangiales</taxon>
        <taxon>Streptosporangiaceae</taxon>
        <taxon>Streptosporangium</taxon>
    </lineage>
</organism>
<name>A0ABT9QZM6_9ACTN</name>
<reference evidence="5 6" key="1">
    <citation type="submission" date="2023-07" db="EMBL/GenBank/DDBJ databases">
        <title>Sequencing the genomes of 1000 actinobacteria strains.</title>
        <authorList>
            <person name="Klenk H.-P."/>
        </authorList>
    </citation>
    <scope>NUCLEOTIDE SEQUENCE [LARGE SCALE GENOMIC DNA]</scope>
    <source>
        <strain evidence="5 6">DSM 44109</strain>
    </source>
</reference>